<organism evidence="1 2">
    <name type="scientific">Mucisphaera calidilacus</name>
    <dbReference type="NCBI Taxonomy" id="2527982"/>
    <lineage>
        <taxon>Bacteria</taxon>
        <taxon>Pseudomonadati</taxon>
        <taxon>Planctomycetota</taxon>
        <taxon>Phycisphaerae</taxon>
        <taxon>Phycisphaerales</taxon>
        <taxon>Phycisphaeraceae</taxon>
        <taxon>Mucisphaera</taxon>
    </lineage>
</organism>
<protein>
    <submittedName>
        <fullName evidence="1">Uncharacterized protein</fullName>
    </submittedName>
</protein>
<gene>
    <name evidence="1" type="ORF">Pan265_03000</name>
</gene>
<dbReference type="KEGG" id="mcad:Pan265_03000"/>
<accession>A0A518BU11</accession>
<reference evidence="1 2" key="1">
    <citation type="submission" date="2019-02" db="EMBL/GenBank/DDBJ databases">
        <title>Deep-cultivation of Planctomycetes and their phenomic and genomic characterization uncovers novel biology.</title>
        <authorList>
            <person name="Wiegand S."/>
            <person name="Jogler M."/>
            <person name="Boedeker C."/>
            <person name="Pinto D."/>
            <person name="Vollmers J."/>
            <person name="Rivas-Marin E."/>
            <person name="Kohn T."/>
            <person name="Peeters S.H."/>
            <person name="Heuer A."/>
            <person name="Rast P."/>
            <person name="Oberbeckmann S."/>
            <person name="Bunk B."/>
            <person name="Jeske O."/>
            <person name="Meyerdierks A."/>
            <person name="Storesund J.E."/>
            <person name="Kallscheuer N."/>
            <person name="Luecker S."/>
            <person name="Lage O.M."/>
            <person name="Pohl T."/>
            <person name="Merkel B.J."/>
            <person name="Hornburger P."/>
            <person name="Mueller R.-W."/>
            <person name="Bruemmer F."/>
            <person name="Labrenz M."/>
            <person name="Spormann A.M."/>
            <person name="Op den Camp H."/>
            <person name="Overmann J."/>
            <person name="Amann R."/>
            <person name="Jetten M.S.M."/>
            <person name="Mascher T."/>
            <person name="Medema M.H."/>
            <person name="Devos D.P."/>
            <person name="Kaster A.-K."/>
            <person name="Ovreas L."/>
            <person name="Rohde M."/>
            <person name="Galperin M.Y."/>
            <person name="Jogler C."/>
        </authorList>
    </citation>
    <scope>NUCLEOTIDE SEQUENCE [LARGE SCALE GENOMIC DNA]</scope>
    <source>
        <strain evidence="1 2">Pan265</strain>
    </source>
</reference>
<evidence type="ECO:0000313" key="1">
    <source>
        <dbReference type="EMBL" id="QDU70472.1"/>
    </source>
</evidence>
<dbReference type="Proteomes" id="UP000320386">
    <property type="component" value="Chromosome"/>
</dbReference>
<proteinExistence type="predicted"/>
<dbReference type="AlphaFoldDB" id="A0A518BU11"/>
<keyword evidence="2" id="KW-1185">Reference proteome</keyword>
<evidence type="ECO:0000313" key="2">
    <source>
        <dbReference type="Proteomes" id="UP000320386"/>
    </source>
</evidence>
<name>A0A518BU11_9BACT</name>
<dbReference type="EMBL" id="CP036280">
    <property type="protein sequence ID" value="QDU70472.1"/>
    <property type="molecule type" value="Genomic_DNA"/>
</dbReference>
<sequence length="79" mass="8666">MAKGVEVDRFEKRQEAMDGKGMIVCMSRRICVELCDEIIKLRPQWHSGEDGKGQIKIVMSGSASDVAEWQPGEGGVDGV</sequence>